<dbReference type="EMBL" id="LT629785">
    <property type="protein sequence ID" value="SDT89065.1"/>
    <property type="molecule type" value="Genomic_DNA"/>
</dbReference>
<dbReference type="Pfam" id="PF04325">
    <property type="entry name" value="DUF465"/>
    <property type="match status" value="1"/>
</dbReference>
<organism evidence="1 2">
    <name type="scientific">Pseudomonas pohangensis</name>
    <dbReference type="NCBI Taxonomy" id="364197"/>
    <lineage>
        <taxon>Bacteria</taxon>
        <taxon>Pseudomonadati</taxon>
        <taxon>Pseudomonadota</taxon>
        <taxon>Gammaproteobacteria</taxon>
        <taxon>Pseudomonadales</taxon>
        <taxon>Pseudomonadaceae</taxon>
        <taxon>Pseudomonas</taxon>
    </lineage>
</organism>
<evidence type="ECO:0000313" key="1">
    <source>
        <dbReference type="EMBL" id="SDT89065.1"/>
    </source>
</evidence>
<evidence type="ECO:0008006" key="3">
    <source>
        <dbReference type="Google" id="ProtNLM"/>
    </source>
</evidence>
<dbReference type="STRING" id="364197.SAMN05216296_0299"/>
<name>A0A1H2E1Y3_9PSED</name>
<reference evidence="2" key="1">
    <citation type="submission" date="2016-10" db="EMBL/GenBank/DDBJ databases">
        <authorList>
            <person name="Varghese N."/>
            <person name="Submissions S."/>
        </authorList>
    </citation>
    <scope>NUCLEOTIDE SEQUENCE [LARGE SCALE GENOMIC DNA]</scope>
    <source>
        <strain evidence="2">DSM 17875</strain>
    </source>
</reference>
<dbReference type="Gene3D" id="6.10.280.50">
    <property type="match status" value="1"/>
</dbReference>
<keyword evidence="2" id="KW-1185">Reference proteome</keyword>
<dbReference type="RefSeq" id="WP_090192747.1">
    <property type="nucleotide sequence ID" value="NZ_LT629785.1"/>
</dbReference>
<gene>
    <name evidence="1" type="ORF">SAMN05216296_0299</name>
</gene>
<dbReference type="InterPro" id="IPR007420">
    <property type="entry name" value="DUF465"/>
</dbReference>
<dbReference type="InterPro" id="IPR038444">
    <property type="entry name" value="DUF465_sf"/>
</dbReference>
<dbReference type="OrthoDB" id="1263265at2"/>
<dbReference type="Proteomes" id="UP000243232">
    <property type="component" value="Chromosome I"/>
</dbReference>
<accession>A0A1H2E1Y3</accession>
<dbReference type="AlphaFoldDB" id="A0A1H2E1Y3"/>
<sequence length="89" mass="10109">MHVEHHPLMNDFPELRETLHELRQNDNHFARIAGEYEELDKLICRVEDGVEMLDDDSLTSLKLQRVSLKDDVARMLQQAKGSCCGGCGG</sequence>
<proteinExistence type="predicted"/>
<evidence type="ECO:0000313" key="2">
    <source>
        <dbReference type="Proteomes" id="UP000243232"/>
    </source>
</evidence>
<protein>
    <recommendedName>
        <fullName evidence="3">GTP-binding protein</fullName>
    </recommendedName>
</protein>